<sequence>MNTEPNLSPGSLQKSSSVKILISLVMLCLASSCHVHAAAANAATLFKFKQRRIKETCHFSMRPPNSSPIITCTALAHYPGAKVLQMGHYPEDFPGPGLLANTEGFLSGQSTRDYLASGISDWIAVPARTAQLDQEDDAIQLNEYGVDFLWATQQDEIKREKIRGKDWTGYLWTRRTEPTRKEMGDAAPKRPQRCFIALIGNQKNSLEFATCIARDRNPREPNELHYRDFMRSLKSIEFGH</sequence>
<keyword evidence="1" id="KW-0732">Signal</keyword>
<dbReference type="RefSeq" id="WP_310839126.1">
    <property type="nucleotide sequence ID" value="NZ_JAVLSM010000028.1"/>
</dbReference>
<feature type="signal peptide" evidence="1">
    <location>
        <begin position="1"/>
        <end position="37"/>
    </location>
</feature>
<gene>
    <name evidence="2" type="ORF">RJN63_28425</name>
</gene>
<name>A0AAE4GE65_9BURK</name>
<evidence type="ECO:0000256" key="1">
    <source>
        <dbReference type="SAM" id="SignalP"/>
    </source>
</evidence>
<dbReference type="EMBL" id="JAVRAA010000027">
    <property type="protein sequence ID" value="MDT0340789.1"/>
    <property type="molecule type" value="Genomic_DNA"/>
</dbReference>
<proteinExistence type="predicted"/>
<feature type="chain" id="PRO_5042175609" evidence="1">
    <location>
        <begin position="38"/>
        <end position="240"/>
    </location>
</feature>
<reference evidence="2" key="1">
    <citation type="submission" date="2023-02" db="EMBL/GenBank/DDBJ databases">
        <title>Description of Herbaspirillum huttiense subsp. nephrolepsisexaltata and Herbaspirillum huttiense subsp. lycopersicon.</title>
        <authorList>
            <person name="Poudel M."/>
            <person name="Sharma A."/>
            <person name="Goss E."/>
            <person name="Tapia J.H."/>
            <person name="Harmon C.M."/>
            <person name="Jones J.B."/>
        </authorList>
    </citation>
    <scope>NUCLEOTIDE SEQUENCE</scope>
    <source>
        <strain evidence="2">NC40101</strain>
    </source>
</reference>
<dbReference type="AlphaFoldDB" id="A0AAE4GE65"/>
<organism evidence="2">
    <name type="scientific">Herbaspirillum huttiense subsp. nephrolepidis</name>
    <dbReference type="NCBI Taxonomy" id="3075126"/>
    <lineage>
        <taxon>Bacteria</taxon>
        <taxon>Pseudomonadati</taxon>
        <taxon>Pseudomonadota</taxon>
        <taxon>Betaproteobacteria</taxon>
        <taxon>Burkholderiales</taxon>
        <taxon>Oxalobacteraceae</taxon>
        <taxon>Herbaspirillum</taxon>
    </lineage>
</organism>
<evidence type="ECO:0000313" key="2">
    <source>
        <dbReference type="EMBL" id="MDT0340789.1"/>
    </source>
</evidence>
<accession>A0AAE4GE65</accession>
<protein>
    <submittedName>
        <fullName evidence="2">Uncharacterized protein</fullName>
    </submittedName>
</protein>
<comment type="caution">
    <text evidence="2">The sequence shown here is derived from an EMBL/GenBank/DDBJ whole genome shotgun (WGS) entry which is preliminary data.</text>
</comment>